<sequence>MEILRDPLWNNIRLDPLALALLETPVVQRLRYVRQLGLAFLVYPGATHSRFEHALGAWHLAGVALRLLEERGALHGIDARAQQIVRAAALLHDVGHYPFSHALEEIGVTHHEQVAYPLITSGPVATVLRDALGESAPEEVFALITGRSTDALQGLISGSLDLDKIEYLKRDATMCGVPYGEIDVDRLLNSLVIVQTPERTTRMVGVHEKGLSALESLLFAKYQMYRNVYWHHAVRSATAMYKRLVAVALDSGHVASDTVARFTDEGLLVHLDVPSLPTEARVMLDGLRFRRLHKRAYECPAATLGEDVGEWIASDFHLARRVEDAFARELGLPAGAVLLDYPAKTQMLGLDIPMQRRDGRVEQLTAAGWEGAINLPRLSDELYRSARRLRVFTTDRAPVPEARVLRALREDADVVRTRLDAGTALLG</sequence>
<evidence type="ECO:0000259" key="1">
    <source>
        <dbReference type="SMART" id="SM00471"/>
    </source>
</evidence>
<dbReference type="InterPro" id="IPR050135">
    <property type="entry name" value="dGTPase-like"/>
</dbReference>
<dbReference type="SMART" id="SM00471">
    <property type="entry name" value="HDc"/>
    <property type="match status" value="1"/>
</dbReference>
<evidence type="ECO:0000313" key="2">
    <source>
        <dbReference type="EMBL" id="QJR34600.1"/>
    </source>
</evidence>
<dbReference type="PANTHER" id="PTHR11373">
    <property type="entry name" value="DEOXYNUCLEOSIDE TRIPHOSPHATE TRIPHOSPHOHYDROLASE"/>
    <property type="match status" value="1"/>
</dbReference>
<keyword evidence="3" id="KW-1185">Reference proteome</keyword>
<dbReference type="GO" id="GO:0006203">
    <property type="term" value="P:dGTP catabolic process"/>
    <property type="evidence" value="ECO:0007669"/>
    <property type="project" value="TreeGrafter"/>
</dbReference>
<dbReference type="InterPro" id="IPR006674">
    <property type="entry name" value="HD_domain"/>
</dbReference>
<organism evidence="2 3">
    <name type="scientific">Gemmatimonas groenlandica</name>
    <dbReference type="NCBI Taxonomy" id="2732249"/>
    <lineage>
        <taxon>Bacteria</taxon>
        <taxon>Pseudomonadati</taxon>
        <taxon>Gemmatimonadota</taxon>
        <taxon>Gemmatimonadia</taxon>
        <taxon>Gemmatimonadales</taxon>
        <taxon>Gemmatimonadaceae</taxon>
        <taxon>Gemmatimonas</taxon>
    </lineage>
</organism>
<dbReference type="Pfam" id="PF19276">
    <property type="entry name" value="HD_assoc_2"/>
    <property type="match status" value="1"/>
</dbReference>
<reference evidence="2 3" key="1">
    <citation type="submission" date="2020-05" db="EMBL/GenBank/DDBJ databases">
        <title>Complete genome sequence of Gemmatimonas greenlandica TET16.</title>
        <authorList>
            <person name="Zeng Y."/>
        </authorList>
    </citation>
    <scope>NUCLEOTIDE SEQUENCE [LARGE SCALE GENOMIC DNA]</scope>
    <source>
        <strain evidence="2 3">TET16</strain>
    </source>
</reference>
<dbReference type="PANTHER" id="PTHR11373:SF4">
    <property type="entry name" value="DEOXYNUCLEOSIDE TRIPHOSPHATE TRIPHOSPHOHYDROLASE SAMHD1"/>
    <property type="match status" value="1"/>
</dbReference>
<dbReference type="Gene3D" id="1.10.3210.10">
    <property type="entry name" value="Hypothetical protein af1432"/>
    <property type="match status" value="1"/>
</dbReference>
<gene>
    <name evidence="2" type="ORF">HKW67_03235</name>
</gene>
<dbReference type="InterPro" id="IPR045509">
    <property type="entry name" value="HD_assoc_2"/>
</dbReference>
<evidence type="ECO:0000313" key="3">
    <source>
        <dbReference type="Proteomes" id="UP000500938"/>
    </source>
</evidence>
<proteinExistence type="predicted"/>
<dbReference type="RefSeq" id="WP_171224027.1">
    <property type="nucleotide sequence ID" value="NZ_CP053085.1"/>
</dbReference>
<dbReference type="InterPro" id="IPR003607">
    <property type="entry name" value="HD/PDEase_dom"/>
</dbReference>
<protein>
    <submittedName>
        <fullName evidence="2">HD domain-containing protein</fullName>
    </submittedName>
</protein>
<dbReference type="EMBL" id="CP053085">
    <property type="protein sequence ID" value="QJR34600.1"/>
    <property type="molecule type" value="Genomic_DNA"/>
</dbReference>
<accession>A0A6M4IIZ6</accession>
<dbReference type="AlphaFoldDB" id="A0A6M4IIZ6"/>
<dbReference type="KEGG" id="ggr:HKW67_03235"/>
<feature type="domain" description="HD/PDEase" evidence="1">
    <location>
        <begin position="46"/>
        <end position="177"/>
    </location>
</feature>
<dbReference type="SUPFAM" id="SSF109604">
    <property type="entry name" value="HD-domain/PDEase-like"/>
    <property type="match status" value="1"/>
</dbReference>
<dbReference type="Proteomes" id="UP000500938">
    <property type="component" value="Chromosome"/>
</dbReference>
<dbReference type="CDD" id="cd00077">
    <property type="entry name" value="HDc"/>
    <property type="match status" value="1"/>
</dbReference>
<dbReference type="Pfam" id="PF01966">
    <property type="entry name" value="HD"/>
    <property type="match status" value="1"/>
</dbReference>
<name>A0A6M4IIZ6_9BACT</name>
<dbReference type="GO" id="GO:0008832">
    <property type="term" value="F:dGTPase activity"/>
    <property type="evidence" value="ECO:0007669"/>
    <property type="project" value="TreeGrafter"/>
</dbReference>